<dbReference type="AlphaFoldDB" id="A0A1G7FIE1"/>
<dbReference type="RefSeq" id="WP_091226475.1">
    <property type="nucleotide sequence ID" value="NZ_FNBG01000002.1"/>
</dbReference>
<dbReference type="EMBL" id="FNBG01000002">
    <property type="protein sequence ID" value="SDE75706.1"/>
    <property type="molecule type" value="Genomic_DNA"/>
</dbReference>
<keyword evidence="2" id="KW-1185">Reference proteome</keyword>
<protein>
    <submittedName>
        <fullName evidence="1">Uncharacterized protein</fullName>
    </submittedName>
</protein>
<sequence length="241" mass="27014">MSFILLLVLVPSVSADSVKPFKILTPEQLISYYESTASLSTNSFQDSKSFINKYKSLPREKQEKIVKYLNDPNFLKTLFTATTSSLNNTEEQSFFNGDLIISTQTIETTSEPSINSYGVSTLAIGDTEIFSKGIEATATLLGIDWYKLRLSFEVEIKVVAKDTSKISRILRHSADVIQNWVPMAQINKNPDTPHITSDGYYAYFTCNWEFKEATTGIVIGTKHQWISVSKAKEADGGMYNL</sequence>
<proteinExistence type="predicted"/>
<evidence type="ECO:0000313" key="2">
    <source>
        <dbReference type="Proteomes" id="UP000198972"/>
    </source>
</evidence>
<reference evidence="1 2" key="1">
    <citation type="submission" date="2016-10" db="EMBL/GenBank/DDBJ databases">
        <authorList>
            <person name="de Groot N.N."/>
        </authorList>
    </citation>
    <scope>NUCLEOTIDE SEQUENCE [LARGE SCALE GENOMIC DNA]</scope>
    <source>
        <strain evidence="1 2">DSM 28129</strain>
    </source>
</reference>
<dbReference type="Proteomes" id="UP000198972">
    <property type="component" value="Unassembled WGS sequence"/>
</dbReference>
<evidence type="ECO:0000313" key="1">
    <source>
        <dbReference type="EMBL" id="SDE75706.1"/>
    </source>
</evidence>
<accession>A0A1G7FIE1</accession>
<name>A0A1G7FIE1_9BACL</name>
<gene>
    <name evidence="1" type="ORF">SAMN04488542_1027</name>
</gene>
<dbReference type="OrthoDB" id="9842194at2"/>
<organism evidence="1 2">
    <name type="scientific">Fontibacillus panacisegetis</name>
    <dbReference type="NCBI Taxonomy" id="670482"/>
    <lineage>
        <taxon>Bacteria</taxon>
        <taxon>Bacillati</taxon>
        <taxon>Bacillota</taxon>
        <taxon>Bacilli</taxon>
        <taxon>Bacillales</taxon>
        <taxon>Paenibacillaceae</taxon>
        <taxon>Fontibacillus</taxon>
    </lineage>
</organism>